<keyword evidence="5" id="KW-1185">Reference proteome</keyword>
<protein>
    <submittedName>
        <fullName evidence="4">Outer membrane protein assembly factor</fullName>
    </submittedName>
</protein>
<dbReference type="Gene3D" id="2.40.160.50">
    <property type="entry name" value="membrane protein fhac: a member of the omp85/tpsb transporter family"/>
    <property type="match status" value="1"/>
</dbReference>
<dbReference type="RefSeq" id="WP_234657685.1">
    <property type="nucleotide sequence ID" value="NZ_CP094997.1"/>
</dbReference>
<feature type="domain" description="Bacterial surface antigen (D15)" evidence="3">
    <location>
        <begin position="886"/>
        <end position="1158"/>
    </location>
</feature>
<dbReference type="InterPro" id="IPR029052">
    <property type="entry name" value="Metallo-depent_PP-like"/>
</dbReference>
<reference evidence="4" key="1">
    <citation type="submission" date="2021-12" db="EMBL/GenBank/DDBJ databases">
        <title>Novel species in genus Dyadobacter.</title>
        <authorList>
            <person name="Ma C."/>
        </authorList>
    </citation>
    <scope>NUCLEOTIDE SEQUENCE</scope>
    <source>
        <strain evidence="4">LJ419</strain>
    </source>
</reference>
<evidence type="ECO:0000256" key="2">
    <source>
        <dbReference type="ARBA" id="ARBA00023136"/>
    </source>
</evidence>
<dbReference type="SUPFAM" id="SSF56300">
    <property type="entry name" value="Metallo-dependent phosphatases"/>
    <property type="match status" value="1"/>
</dbReference>
<dbReference type="PANTHER" id="PTHR34597">
    <property type="entry name" value="SLR1661 PROTEIN"/>
    <property type="match status" value="1"/>
</dbReference>
<evidence type="ECO:0000259" key="3">
    <source>
        <dbReference type="Pfam" id="PF01103"/>
    </source>
</evidence>
<accession>A0A9X1PQN3</accession>
<dbReference type="Gene3D" id="3.60.21.10">
    <property type="match status" value="1"/>
</dbReference>
<dbReference type="AlphaFoldDB" id="A0A9X1PQN3"/>
<sequence>MKLRQHRSFFDMTFALLVFAFFLSSFDYVRAADVKVVLTGNTADLKDPDQLFEIIREHTRNNPDTVIWALNGDVFPESYTDEQILSWKSKANGLLDSNPKLFILLNQGDRDWMDSGEGGWKKISSLEKLLSQAGHPRFQVFLNQGCPGPWTVSFPNLEVVVINSQWWNHPFEKPLPTSDACTIADTDNFIEELEGILDETKTKNVLVLSHLPLVSSGNYGGRFPVSAYLLPPKVAFRQHVGTSKDIVNQAFDPFRYRLANVLRDYTSIVFASGHEFNHSISKAENNFYVNSGALASSGFVAKSKRALLASSDPGVIELTYSRDGQVSFTSLKLNGNTLSASKAGALLNATTETFAGAGNVKPQVPDQSSIKVAAGPEYASSWFKRLWFGQHYRFSWTTPVQVPYLNLDTTSQGLLITGKGGGRQTTSLKLSAGNGKEYVFRSVNKDPYRALGFELRGTVVADVLKDQTSTQQPYGAMAVAPLMDKIGVLHATPKLFVLPDDPRLGDFQAGYAGLFGMLEERPNDKIEKDKVFGGAKDIEKSFKMFAKLYHDHDNYINKEEFGRARMFDLWIGDWSKHEDNWKWAGFKDKRGEVFRPIPRDRDHAFSRWDGIIPWIADREWGVPNGENFGEKIHGLRSLMWQARHLDRFAGSELTQADWVNAARQIQQSITKTDIENAVRNMPAEIYEKDGKEIERKLKIRIKDLETYVGQYYALLAKEVDVVGSNKKEFFQIIRNLDGSVEVTVSGIADKRKPDLTKTFYHRKFFTDETKEIRLFGLQDDDIFEVKGNAEKSILVRIISGGGDDVISDQSVVSGKKKMTLLYDKSASTELEGGPELKNVRPKNAGLYEYNRNAFKYNTYLPIALFTYSPFIGVAFHAGVTFTKQSFSKPDFSAKHAFRASVSMKGNYDFNYNNQFRQLVGNWDGISGIGISRPLNYNYFFGVGNDTENDPGRSSNYYRAQYNSISAFAGLTRTFWKKSIAEVTAHYEMNEGIQRNDSYLGDHPEIFGVEKLNLFSIKGTFKLDFRDRVALPERGFLFAVTQQAGHISKLNNALFSISEVEIEQYLSTYRKNPLTLGLRLGGGFSEGDIPFYKKLSLGQLDGLRGYKRNRFTGRARAFINTELRYQLVQTRNTFVPLKIGVRGFYDIGQVWSAGENHAAKYWHKGYGGGFYITPFREQFAFNISAGSSKEEPLLLTVSVGSFF</sequence>
<dbReference type="InterPro" id="IPR051544">
    <property type="entry name" value="TPS_OM_transporter"/>
</dbReference>
<dbReference type="Pfam" id="PF01103">
    <property type="entry name" value="Omp85"/>
    <property type="match status" value="1"/>
</dbReference>
<proteinExistence type="predicted"/>
<gene>
    <name evidence="4" type="ORF">LXM26_24680</name>
</gene>
<evidence type="ECO:0000313" key="5">
    <source>
        <dbReference type="Proteomes" id="UP001139000"/>
    </source>
</evidence>
<dbReference type="Proteomes" id="UP001139000">
    <property type="component" value="Unassembled WGS sequence"/>
</dbReference>
<dbReference type="GO" id="GO:0019867">
    <property type="term" value="C:outer membrane"/>
    <property type="evidence" value="ECO:0007669"/>
    <property type="project" value="InterPro"/>
</dbReference>
<organism evidence="4 5">
    <name type="scientific">Dyadobacter chenwenxiniae</name>
    <dbReference type="NCBI Taxonomy" id="2906456"/>
    <lineage>
        <taxon>Bacteria</taxon>
        <taxon>Pseudomonadati</taxon>
        <taxon>Bacteroidota</taxon>
        <taxon>Cytophagia</taxon>
        <taxon>Cytophagales</taxon>
        <taxon>Spirosomataceae</taxon>
        <taxon>Dyadobacter</taxon>
    </lineage>
</organism>
<dbReference type="PANTHER" id="PTHR34597:SF3">
    <property type="entry name" value="OUTER MEMBRANE TRANSPORTER CDIB"/>
    <property type="match status" value="1"/>
</dbReference>
<evidence type="ECO:0000256" key="1">
    <source>
        <dbReference type="ARBA" id="ARBA00004370"/>
    </source>
</evidence>
<evidence type="ECO:0000313" key="4">
    <source>
        <dbReference type="EMBL" id="MCF0064730.1"/>
    </source>
</evidence>
<keyword evidence="2" id="KW-0472">Membrane</keyword>
<dbReference type="GO" id="GO:0046819">
    <property type="term" value="P:protein secretion by the type V secretion system"/>
    <property type="evidence" value="ECO:0007669"/>
    <property type="project" value="TreeGrafter"/>
</dbReference>
<name>A0A9X1PQN3_9BACT</name>
<comment type="subcellular location">
    <subcellularLocation>
        <location evidence="1">Membrane</location>
    </subcellularLocation>
</comment>
<dbReference type="GO" id="GO:0008320">
    <property type="term" value="F:protein transmembrane transporter activity"/>
    <property type="evidence" value="ECO:0007669"/>
    <property type="project" value="TreeGrafter"/>
</dbReference>
<comment type="caution">
    <text evidence="4">The sequence shown here is derived from an EMBL/GenBank/DDBJ whole genome shotgun (WGS) entry which is preliminary data.</text>
</comment>
<dbReference type="EMBL" id="JAJTTC010000008">
    <property type="protein sequence ID" value="MCF0064730.1"/>
    <property type="molecule type" value="Genomic_DNA"/>
</dbReference>
<dbReference type="GO" id="GO:0098046">
    <property type="term" value="C:type V protein secretion system complex"/>
    <property type="evidence" value="ECO:0007669"/>
    <property type="project" value="TreeGrafter"/>
</dbReference>
<dbReference type="InterPro" id="IPR000184">
    <property type="entry name" value="Bac_surfAg_D15"/>
</dbReference>